<evidence type="ECO:0000256" key="1">
    <source>
        <dbReference type="SAM" id="Phobius"/>
    </source>
</evidence>
<dbReference type="SUPFAM" id="SSF53335">
    <property type="entry name" value="S-adenosyl-L-methionine-dependent methyltransferases"/>
    <property type="match status" value="1"/>
</dbReference>
<name>A0A383EZR2_9ZZZZ</name>
<proteinExistence type="predicted"/>
<accession>A0A383EZR2</accession>
<dbReference type="PANTHER" id="PTHR43318:SF1">
    <property type="entry name" value="POLYSACCHARIDE BIOSYNTHESIS PROTEIN EPSC-RELATED"/>
    <property type="match status" value="1"/>
</dbReference>
<dbReference type="Pfam" id="PF13727">
    <property type="entry name" value="CoA_binding_3"/>
    <property type="match status" value="1"/>
</dbReference>
<gene>
    <name evidence="2" type="ORF">METZ01_LOCUS515220</name>
</gene>
<organism evidence="2">
    <name type="scientific">marine metagenome</name>
    <dbReference type="NCBI Taxonomy" id="408172"/>
    <lineage>
        <taxon>unclassified sequences</taxon>
        <taxon>metagenomes</taxon>
        <taxon>ecological metagenomes</taxon>
    </lineage>
</organism>
<feature type="transmembrane region" description="Helical" evidence="1">
    <location>
        <begin position="47"/>
        <end position="67"/>
    </location>
</feature>
<dbReference type="InterPro" id="IPR051203">
    <property type="entry name" value="Polysaccharide_Synthase-Rel"/>
</dbReference>
<protein>
    <recommendedName>
        <fullName evidence="3">Polysaccharide biosynthesis protein CapD-like domain-containing protein</fullName>
    </recommendedName>
</protein>
<reference evidence="2" key="1">
    <citation type="submission" date="2018-05" db="EMBL/GenBank/DDBJ databases">
        <authorList>
            <person name="Lanie J.A."/>
            <person name="Ng W.-L."/>
            <person name="Kazmierczak K.M."/>
            <person name="Andrzejewski T.M."/>
            <person name="Davidsen T.M."/>
            <person name="Wayne K.J."/>
            <person name="Tettelin H."/>
            <person name="Glass J.I."/>
            <person name="Rusch D."/>
            <person name="Podicherti R."/>
            <person name="Tsui H.-C.T."/>
            <person name="Winkler M.E."/>
        </authorList>
    </citation>
    <scope>NUCLEOTIDE SEQUENCE</scope>
</reference>
<feature type="transmembrane region" description="Helical" evidence="1">
    <location>
        <begin position="15"/>
        <end position="35"/>
    </location>
</feature>
<feature type="transmembrane region" description="Helical" evidence="1">
    <location>
        <begin position="112"/>
        <end position="133"/>
    </location>
</feature>
<keyword evidence="1" id="KW-0812">Transmembrane</keyword>
<dbReference type="AlphaFoldDB" id="A0A383EZR2"/>
<feature type="transmembrane region" description="Helical" evidence="1">
    <location>
        <begin position="87"/>
        <end position="106"/>
    </location>
</feature>
<evidence type="ECO:0000313" key="2">
    <source>
        <dbReference type="EMBL" id="SVE62366.1"/>
    </source>
</evidence>
<dbReference type="Gene3D" id="3.40.50.720">
    <property type="entry name" value="NAD(P)-binding Rossmann-like Domain"/>
    <property type="match status" value="1"/>
</dbReference>
<dbReference type="InterPro" id="IPR029063">
    <property type="entry name" value="SAM-dependent_MTases_sf"/>
</dbReference>
<evidence type="ECO:0008006" key="3">
    <source>
        <dbReference type="Google" id="ProtNLM"/>
    </source>
</evidence>
<feature type="non-terminal residue" evidence="2">
    <location>
        <position position="223"/>
    </location>
</feature>
<keyword evidence="1" id="KW-1133">Transmembrane helix</keyword>
<keyword evidence="1" id="KW-0472">Membrane</keyword>
<dbReference type="EMBL" id="UINC01230298">
    <property type="protein sequence ID" value="SVE62366.1"/>
    <property type="molecule type" value="Genomic_DNA"/>
</dbReference>
<dbReference type="PANTHER" id="PTHR43318">
    <property type="entry name" value="UDP-N-ACETYLGLUCOSAMINE 4,6-DEHYDRATASE"/>
    <property type="match status" value="1"/>
</dbReference>
<sequence length="223" mass="24900">MIERILNLTRNNKRLLMILADSVAIIFVLVISFSIRLGFWYYPPNDLLLVIFGSPIVAIPIFIRFGLYHSIIRYIGFKELWEIIQSVSLYAILWGVAGLLAAIDGIPRSVIVINWLLAILVIGGMRMVARWLLSGSESTKNKKNVVIYGAGSAGRQLAIALTQSDEYFPVAFIDDALDKQKQSINGLEICSPDALRSLVEEKNVKEVLLAIPGISRSQRNEII</sequence>